<reference evidence="2" key="1">
    <citation type="journal article" date="2021" name="PeerJ">
        <title>Extensive microbial diversity within the chicken gut microbiome revealed by metagenomics and culture.</title>
        <authorList>
            <person name="Gilroy R."/>
            <person name="Ravi A."/>
            <person name="Getino M."/>
            <person name="Pursley I."/>
            <person name="Horton D.L."/>
            <person name="Alikhan N.F."/>
            <person name="Baker D."/>
            <person name="Gharbi K."/>
            <person name="Hall N."/>
            <person name="Watson M."/>
            <person name="Adriaenssens E.M."/>
            <person name="Foster-Nyarko E."/>
            <person name="Jarju S."/>
            <person name="Secka A."/>
            <person name="Antonio M."/>
            <person name="Oren A."/>
            <person name="Chaudhuri R.R."/>
            <person name="La Ragione R."/>
            <person name="Hildebrand F."/>
            <person name="Pallen M.J."/>
        </authorList>
    </citation>
    <scope>NUCLEOTIDE SEQUENCE</scope>
    <source>
        <strain evidence="2">1193</strain>
    </source>
</reference>
<reference evidence="2" key="2">
    <citation type="submission" date="2021-04" db="EMBL/GenBank/DDBJ databases">
        <authorList>
            <person name="Gilroy R."/>
        </authorList>
    </citation>
    <scope>NUCLEOTIDE SEQUENCE</scope>
    <source>
        <strain evidence="2">1193</strain>
    </source>
</reference>
<evidence type="ECO:0008006" key="4">
    <source>
        <dbReference type="Google" id="ProtNLM"/>
    </source>
</evidence>
<evidence type="ECO:0000256" key="1">
    <source>
        <dbReference type="SAM" id="SignalP"/>
    </source>
</evidence>
<keyword evidence="1" id="KW-0732">Signal</keyword>
<feature type="non-terminal residue" evidence="2">
    <location>
        <position position="148"/>
    </location>
</feature>
<organism evidence="2 3">
    <name type="scientific">Candidatus Halomonas stercoripullorum</name>
    <dbReference type="NCBI Taxonomy" id="2838617"/>
    <lineage>
        <taxon>Bacteria</taxon>
        <taxon>Pseudomonadati</taxon>
        <taxon>Pseudomonadota</taxon>
        <taxon>Gammaproteobacteria</taxon>
        <taxon>Oceanospirillales</taxon>
        <taxon>Halomonadaceae</taxon>
        <taxon>Halomonas</taxon>
    </lineage>
</organism>
<evidence type="ECO:0000313" key="3">
    <source>
        <dbReference type="Proteomes" id="UP000824248"/>
    </source>
</evidence>
<name>A0A9D1WMB1_9GAMM</name>
<feature type="chain" id="PRO_5038889590" description="DUF4402 domain-containing protein" evidence="1">
    <location>
        <begin position="26"/>
        <end position="148"/>
    </location>
</feature>
<gene>
    <name evidence="2" type="ORF">H9854_04845</name>
</gene>
<dbReference type="Proteomes" id="UP000824248">
    <property type="component" value="Unassembled WGS sequence"/>
</dbReference>
<evidence type="ECO:0000313" key="2">
    <source>
        <dbReference type="EMBL" id="HIX61543.1"/>
    </source>
</evidence>
<protein>
    <recommendedName>
        <fullName evidence="4">DUF4402 domain-containing protein</fullName>
    </recommendedName>
</protein>
<feature type="signal peptide" evidence="1">
    <location>
        <begin position="1"/>
        <end position="25"/>
    </location>
</feature>
<dbReference type="AlphaFoldDB" id="A0A9D1WMB1"/>
<comment type="caution">
    <text evidence="2">The sequence shown here is derived from an EMBL/GenBank/DDBJ whole genome shotgun (WGS) entry which is preliminary data.</text>
</comment>
<accession>A0A9D1WMB1</accession>
<sequence length="148" mass="15351">MIKIPDAILTASGTALLLLSFHASAASLALPSDATVLVQVVDNVEASANDSRLDDLLLRSAGGHANTSHTLPEYCVVVANARPGGERLQISTQSLTCIETDGSDSDIYSGEISAAAYELDDSYGLAVCESGRCELAPGHSFMLKLASP</sequence>
<proteinExistence type="predicted"/>
<dbReference type="EMBL" id="DXFC01000142">
    <property type="protein sequence ID" value="HIX61543.1"/>
    <property type="molecule type" value="Genomic_DNA"/>
</dbReference>